<dbReference type="SUPFAM" id="SSF52540">
    <property type="entry name" value="P-loop containing nucleoside triphosphate hydrolases"/>
    <property type="match status" value="1"/>
</dbReference>
<gene>
    <name evidence="2" type="ORF">Taro_054031</name>
</gene>
<dbReference type="InterPro" id="IPR027417">
    <property type="entry name" value="P-loop_NTPase"/>
</dbReference>
<accession>A0A843XPA4</accession>
<reference evidence="2" key="1">
    <citation type="submission" date="2017-07" db="EMBL/GenBank/DDBJ databases">
        <title>Taro Niue Genome Assembly and Annotation.</title>
        <authorList>
            <person name="Atibalentja N."/>
            <person name="Keating K."/>
            <person name="Fields C.J."/>
        </authorList>
    </citation>
    <scope>NUCLEOTIDE SEQUENCE</scope>
    <source>
        <strain evidence="2">Niue_2</strain>
        <tissue evidence="2">Leaf</tissue>
    </source>
</reference>
<feature type="non-terminal residue" evidence="2">
    <location>
        <position position="1"/>
    </location>
</feature>
<name>A0A843XPA4_COLES</name>
<evidence type="ECO:0000313" key="2">
    <source>
        <dbReference type="EMBL" id="MQM21002.1"/>
    </source>
</evidence>
<keyword evidence="3" id="KW-1185">Reference proteome</keyword>
<feature type="compositionally biased region" description="Basic and acidic residues" evidence="1">
    <location>
        <begin position="270"/>
        <end position="282"/>
    </location>
</feature>
<proteinExistence type="predicted"/>
<evidence type="ECO:0000313" key="3">
    <source>
        <dbReference type="Proteomes" id="UP000652761"/>
    </source>
</evidence>
<dbReference type="Proteomes" id="UP000652761">
    <property type="component" value="Unassembled WGS sequence"/>
</dbReference>
<comment type="caution">
    <text evidence="2">The sequence shown here is derived from an EMBL/GenBank/DDBJ whole genome shotgun (WGS) entry which is preliminary data.</text>
</comment>
<dbReference type="EMBL" id="NMUH01010477">
    <property type="protein sequence ID" value="MQM21002.1"/>
    <property type="molecule type" value="Genomic_DNA"/>
</dbReference>
<evidence type="ECO:0000256" key="1">
    <source>
        <dbReference type="SAM" id="MobiDB-lite"/>
    </source>
</evidence>
<protein>
    <submittedName>
        <fullName evidence="2">Uncharacterized protein</fullName>
    </submittedName>
</protein>
<feature type="region of interest" description="Disordered" evidence="1">
    <location>
        <begin position="257"/>
        <end position="282"/>
    </location>
</feature>
<feature type="compositionally biased region" description="Basic and acidic residues" evidence="1">
    <location>
        <begin position="188"/>
        <end position="203"/>
    </location>
</feature>
<dbReference type="AlphaFoldDB" id="A0A843XPA4"/>
<feature type="compositionally biased region" description="Polar residues" evidence="1">
    <location>
        <begin position="258"/>
        <end position="269"/>
    </location>
</feature>
<organism evidence="2 3">
    <name type="scientific">Colocasia esculenta</name>
    <name type="common">Wild taro</name>
    <name type="synonym">Arum esculentum</name>
    <dbReference type="NCBI Taxonomy" id="4460"/>
    <lineage>
        <taxon>Eukaryota</taxon>
        <taxon>Viridiplantae</taxon>
        <taxon>Streptophyta</taxon>
        <taxon>Embryophyta</taxon>
        <taxon>Tracheophyta</taxon>
        <taxon>Spermatophyta</taxon>
        <taxon>Magnoliopsida</taxon>
        <taxon>Liliopsida</taxon>
        <taxon>Araceae</taxon>
        <taxon>Aroideae</taxon>
        <taxon>Colocasieae</taxon>
        <taxon>Colocasia</taxon>
    </lineage>
</organism>
<sequence>MAHHGPSGPVKVLLAGVALSRSTTCSQVPHGSGLKGASLSIIRLIPGKAQVTEQGITSGCSVAYSVQAPLACRTGPLLRTHLVPLALPPPVPRAPSSHCSYRTVGSAFVQATCSVTLAKRVRTGSLPPSDGYNGCWPHAPRSRGAITAAPLNGRLQTRLLVTRANGRDLPGAIKGRSVPSLQRPPTKGSERERERERSSELAKGHRCPSVYTLRPGLPSAANTSCPLVATRTEIAHRLRSIKRNLDGINQRKAKLSLVQHSDGGSNESDLATRRETSSLEDKERPMIGRNEFKTQIREALLNSSRASSQGPCSKLWIACIVGIGGMGKTTIAQNIFNDKDVK</sequence>
<dbReference type="Gene3D" id="3.40.50.300">
    <property type="entry name" value="P-loop containing nucleotide triphosphate hydrolases"/>
    <property type="match status" value="1"/>
</dbReference>
<feature type="region of interest" description="Disordered" evidence="1">
    <location>
        <begin position="166"/>
        <end position="209"/>
    </location>
</feature>